<evidence type="ECO:0000313" key="2">
    <source>
        <dbReference type="Proteomes" id="UP001374584"/>
    </source>
</evidence>
<dbReference type="EMBL" id="JAYMYR010000002">
    <property type="protein sequence ID" value="KAK7377207.1"/>
    <property type="molecule type" value="Genomic_DNA"/>
</dbReference>
<evidence type="ECO:0000313" key="1">
    <source>
        <dbReference type="EMBL" id="KAK7377207.1"/>
    </source>
</evidence>
<accession>A0AAN9RN03</accession>
<keyword evidence="2" id="KW-1185">Reference proteome</keyword>
<gene>
    <name evidence="1" type="ORF">VNO80_02628</name>
</gene>
<reference evidence="1 2" key="1">
    <citation type="submission" date="2024-01" db="EMBL/GenBank/DDBJ databases">
        <title>The genomes of 5 underutilized Papilionoideae crops provide insights into root nodulation and disease resistanc.</title>
        <authorList>
            <person name="Jiang F."/>
        </authorList>
    </citation>
    <scope>NUCLEOTIDE SEQUENCE [LARGE SCALE GENOMIC DNA]</scope>
    <source>
        <strain evidence="1">JINMINGXINNONG_FW02</strain>
        <tissue evidence="1">Leaves</tissue>
    </source>
</reference>
<protein>
    <submittedName>
        <fullName evidence="1">Uncharacterized protein</fullName>
    </submittedName>
</protein>
<organism evidence="1 2">
    <name type="scientific">Phaseolus coccineus</name>
    <name type="common">Scarlet runner bean</name>
    <name type="synonym">Phaseolus multiflorus</name>
    <dbReference type="NCBI Taxonomy" id="3886"/>
    <lineage>
        <taxon>Eukaryota</taxon>
        <taxon>Viridiplantae</taxon>
        <taxon>Streptophyta</taxon>
        <taxon>Embryophyta</taxon>
        <taxon>Tracheophyta</taxon>
        <taxon>Spermatophyta</taxon>
        <taxon>Magnoliopsida</taxon>
        <taxon>eudicotyledons</taxon>
        <taxon>Gunneridae</taxon>
        <taxon>Pentapetalae</taxon>
        <taxon>rosids</taxon>
        <taxon>fabids</taxon>
        <taxon>Fabales</taxon>
        <taxon>Fabaceae</taxon>
        <taxon>Papilionoideae</taxon>
        <taxon>50 kb inversion clade</taxon>
        <taxon>NPAAA clade</taxon>
        <taxon>indigoferoid/millettioid clade</taxon>
        <taxon>Phaseoleae</taxon>
        <taxon>Phaseolus</taxon>
    </lineage>
</organism>
<proteinExistence type="predicted"/>
<sequence>MDWNRWGEVNIERKIKEKMSSGFGLGLEVSPKRHVPDIISLCKYPRRKGGYRNIILLIAQNPPTMLQLLNLLVPFTRVVNPLTPGTILPCMYPSFVICAQHSL</sequence>
<comment type="caution">
    <text evidence="1">The sequence shown here is derived from an EMBL/GenBank/DDBJ whole genome shotgun (WGS) entry which is preliminary data.</text>
</comment>
<dbReference type="Proteomes" id="UP001374584">
    <property type="component" value="Unassembled WGS sequence"/>
</dbReference>
<name>A0AAN9RN03_PHACN</name>
<dbReference type="AlphaFoldDB" id="A0AAN9RN03"/>